<name>A0A4U1D967_9BACI</name>
<dbReference type="EMBL" id="SWBM01000001">
    <property type="protein sequence ID" value="TKC18523.1"/>
    <property type="molecule type" value="Genomic_DNA"/>
</dbReference>
<dbReference type="Proteomes" id="UP000307756">
    <property type="component" value="Unassembled WGS sequence"/>
</dbReference>
<dbReference type="OrthoDB" id="2404998at2"/>
<dbReference type="GO" id="GO:0016853">
    <property type="term" value="F:isomerase activity"/>
    <property type="evidence" value="ECO:0007669"/>
    <property type="project" value="UniProtKB-KW"/>
</dbReference>
<keyword evidence="2" id="KW-1185">Reference proteome</keyword>
<reference evidence="1 2" key="1">
    <citation type="journal article" date="2011" name="J. Microbiol.">
        <title>Bacillus kyonggiensis sp. nov., isolated from soil of a lettuce field.</title>
        <authorList>
            <person name="Dong K."/>
            <person name="Lee S."/>
        </authorList>
    </citation>
    <scope>NUCLEOTIDE SEQUENCE [LARGE SCALE GENOMIC DNA]</scope>
    <source>
        <strain evidence="1 2">NB22</strain>
    </source>
</reference>
<proteinExistence type="predicted"/>
<comment type="caution">
    <text evidence="1">The sequence shown here is derived from an EMBL/GenBank/DDBJ whole genome shotgun (WGS) entry which is preliminary data.</text>
</comment>
<evidence type="ECO:0000313" key="2">
    <source>
        <dbReference type="Proteomes" id="UP000307756"/>
    </source>
</evidence>
<sequence length="165" mass="19058">MESIVLISGKVKYSITLDPSVWIFDDRKQELHSFFHDEKEEKDSLEEYTKEVSKHWDREIIEGAIVPPTLKTEKKFIKEELITGTFCIPFEPFLKNAEVLEEASHLIIISDEGEVKLPLEIAEQMVLGFSIDGKPLREDGPVHCYYGDGSNFNNPIRNVKEFRVE</sequence>
<protein>
    <submittedName>
        <fullName evidence="1">Peptidyl-prolyl cis-trans isomerase</fullName>
    </submittedName>
</protein>
<organism evidence="1 2">
    <name type="scientific">Robertmurraya kyonggiensis</name>
    <dbReference type="NCBI Taxonomy" id="1037680"/>
    <lineage>
        <taxon>Bacteria</taxon>
        <taxon>Bacillati</taxon>
        <taxon>Bacillota</taxon>
        <taxon>Bacilli</taxon>
        <taxon>Bacillales</taxon>
        <taxon>Bacillaceae</taxon>
        <taxon>Robertmurraya</taxon>
    </lineage>
</organism>
<keyword evidence="1" id="KW-0413">Isomerase</keyword>
<evidence type="ECO:0000313" key="1">
    <source>
        <dbReference type="EMBL" id="TKC18523.1"/>
    </source>
</evidence>
<accession>A0A4U1D967</accession>
<dbReference type="RefSeq" id="WP_136829230.1">
    <property type="nucleotide sequence ID" value="NZ_SWBM01000001.1"/>
</dbReference>
<gene>
    <name evidence="1" type="ORF">FA727_02930</name>
</gene>
<dbReference type="AlphaFoldDB" id="A0A4U1D967"/>